<keyword evidence="2" id="KW-1185">Reference proteome</keyword>
<proteinExistence type="predicted"/>
<dbReference type="EMBL" id="JWZT01005379">
    <property type="protein sequence ID" value="KII61124.1"/>
    <property type="molecule type" value="Genomic_DNA"/>
</dbReference>
<dbReference type="Proteomes" id="UP000031668">
    <property type="component" value="Unassembled WGS sequence"/>
</dbReference>
<protein>
    <submittedName>
        <fullName evidence="1">Uncharacterized protein</fullName>
    </submittedName>
</protein>
<reference evidence="1 2" key="1">
    <citation type="journal article" date="2014" name="Genome Biol. Evol.">
        <title>The genome of the myxosporean Thelohanellus kitauei shows adaptations to nutrient acquisition within its fish host.</title>
        <authorList>
            <person name="Yang Y."/>
            <person name="Xiong J."/>
            <person name="Zhou Z."/>
            <person name="Huo F."/>
            <person name="Miao W."/>
            <person name="Ran C."/>
            <person name="Liu Y."/>
            <person name="Zhang J."/>
            <person name="Feng J."/>
            <person name="Wang M."/>
            <person name="Wang M."/>
            <person name="Wang L."/>
            <person name="Yao B."/>
        </authorList>
    </citation>
    <scope>NUCLEOTIDE SEQUENCE [LARGE SCALE GENOMIC DNA]</scope>
    <source>
        <strain evidence="1">Wuqing</strain>
    </source>
</reference>
<organism evidence="1 2">
    <name type="scientific">Thelohanellus kitauei</name>
    <name type="common">Myxosporean</name>
    <dbReference type="NCBI Taxonomy" id="669202"/>
    <lineage>
        <taxon>Eukaryota</taxon>
        <taxon>Metazoa</taxon>
        <taxon>Cnidaria</taxon>
        <taxon>Myxozoa</taxon>
        <taxon>Myxosporea</taxon>
        <taxon>Bivalvulida</taxon>
        <taxon>Platysporina</taxon>
        <taxon>Myxobolidae</taxon>
        <taxon>Thelohanellus</taxon>
    </lineage>
</organism>
<sequence>MFVRSFYILTILLQIRKRRCTKQDLAVSSPSRITRNAAKEIVQCFLDEDVNFCKNKPDVNHVKSCVGPLLADGNEIIEAEFNKIFDDLLQSRENARPFQEPLIALMTSHIINGSSIDDLIHRGDEIIKKTMDDNNLTDDNYIDVYCHFATAVAAVRKILDLAQSNLASHKGSYNELKPLVIELPKTEIDIDTIKAKAVATQISLCEAIIKHV</sequence>
<name>A0A0C2M9Z0_THEKT</name>
<evidence type="ECO:0000313" key="2">
    <source>
        <dbReference type="Proteomes" id="UP000031668"/>
    </source>
</evidence>
<evidence type="ECO:0000313" key="1">
    <source>
        <dbReference type="EMBL" id="KII61124.1"/>
    </source>
</evidence>
<accession>A0A0C2M9Z0</accession>
<comment type="caution">
    <text evidence="1">The sequence shown here is derived from an EMBL/GenBank/DDBJ whole genome shotgun (WGS) entry which is preliminary data.</text>
</comment>
<dbReference type="AlphaFoldDB" id="A0A0C2M9Z0"/>
<gene>
    <name evidence="1" type="ORF">RF11_05844</name>
</gene>